<protein>
    <submittedName>
        <fullName evidence="2">Uncharacterized protein</fullName>
    </submittedName>
</protein>
<feature type="region of interest" description="Disordered" evidence="1">
    <location>
        <begin position="24"/>
        <end position="50"/>
    </location>
</feature>
<accession>A0AAF0ILL2</accession>
<proteinExistence type="predicted"/>
<dbReference type="AlphaFoldDB" id="A0AAF0ILL2"/>
<sequence length="328" mass="36660">MTQPPRTTIPHKLKRAFSLLTRAARSKRSNNPRIKPNPTAHHNHNHNHDRDPRYEPCDTLIHHGIPCRVWCEDVLAVYGVPTVVFDLFVLVPDPDEAAETLVAKAGGYVRTQANPRYARIPQLSREAPRLVRAVSSASEAGGAESESGLGLSRSLSSSSGSGSSKAKSGFAEYEQADDVEAVGVVLLSATEWGYELPADGVDYLVPDLWEYLDCIVAIWLDLDEGHREFRDHLGIHIGYCSTYVDEVWTPEFFGMIRREHRHLLFELLASRVGHEGVGPAQLLKPEYQQYHRRIRDQIRAGEHHPVGIETFNWTRPKHGGIGTSIVAN</sequence>
<reference evidence="2" key="1">
    <citation type="submission" date="2023-03" db="EMBL/GenBank/DDBJ databases">
        <title>Emydomyces testavorans Genome Sequence.</title>
        <authorList>
            <person name="Hoyer L."/>
        </authorList>
    </citation>
    <scope>NUCLEOTIDE SEQUENCE</scope>
    <source>
        <strain evidence="2">16-2883</strain>
    </source>
</reference>
<dbReference type="EMBL" id="CP120630">
    <property type="protein sequence ID" value="WEW60897.1"/>
    <property type="molecule type" value="Genomic_DNA"/>
</dbReference>
<dbReference type="Proteomes" id="UP001219355">
    <property type="component" value="Chromosome 4"/>
</dbReference>
<evidence type="ECO:0000313" key="3">
    <source>
        <dbReference type="Proteomes" id="UP001219355"/>
    </source>
</evidence>
<feature type="region of interest" description="Disordered" evidence="1">
    <location>
        <begin position="137"/>
        <end position="162"/>
    </location>
</feature>
<name>A0AAF0ILL2_9EURO</name>
<evidence type="ECO:0000313" key="2">
    <source>
        <dbReference type="EMBL" id="WEW60897.1"/>
    </source>
</evidence>
<keyword evidence="3" id="KW-1185">Reference proteome</keyword>
<evidence type="ECO:0000256" key="1">
    <source>
        <dbReference type="SAM" id="MobiDB-lite"/>
    </source>
</evidence>
<gene>
    <name evidence="2" type="ORF">PRK78_006385</name>
</gene>
<organism evidence="2 3">
    <name type="scientific">Emydomyces testavorans</name>
    <dbReference type="NCBI Taxonomy" id="2070801"/>
    <lineage>
        <taxon>Eukaryota</taxon>
        <taxon>Fungi</taxon>
        <taxon>Dikarya</taxon>
        <taxon>Ascomycota</taxon>
        <taxon>Pezizomycotina</taxon>
        <taxon>Eurotiomycetes</taxon>
        <taxon>Eurotiomycetidae</taxon>
        <taxon>Onygenales</taxon>
        <taxon>Nannizziopsiaceae</taxon>
        <taxon>Emydomyces</taxon>
    </lineage>
</organism>